<gene>
    <name evidence="3" type="primary">LOC106815993</name>
</gene>
<evidence type="ECO:0000256" key="1">
    <source>
        <dbReference type="SAM" id="MobiDB-lite"/>
    </source>
</evidence>
<feature type="region of interest" description="Disordered" evidence="1">
    <location>
        <begin position="1"/>
        <end position="37"/>
    </location>
</feature>
<evidence type="ECO:0000313" key="3">
    <source>
        <dbReference type="RefSeq" id="XP_014676010.1"/>
    </source>
</evidence>
<dbReference type="RefSeq" id="XP_014676010.1">
    <property type="nucleotide sequence ID" value="XM_014820524.1"/>
</dbReference>
<feature type="compositionally biased region" description="Polar residues" evidence="1">
    <location>
        <begin position="282"/>
        <end position="291"/>
    </location>
</feature>
<proteinExistence type="predicted"/>
<feature type="compositionally biased region" description="Low complexity" evidence="1">
    <location>
        <begin position="271"/>
        <end position="281"/>
    </location>
</feature>
<dbReference type="Proteomes" id="UP000695022">
    <property type="component" value="Unplaced"/>
</dbReference>
<protein>
    <submittedName>
        <fullName evidence="3">Uncharacterized protein LOC106815993</fullName>
    </submittedName>
</protein>
<sequence>MSQGQTVKDEQITDNMGRSAADVKPSNGGWTPPNDNPFVPSTTYIQIILGEGAIDLSEVRVAGSVESYMISLSTDLIFYHNLSMAFEGHAKFLVPELARSIRIYPLTLLTGEMELNVTIELYACFEAAVTTQPGATTQPPTTIKQPHYNYISQPTATRHYNYSQATYNYTGPPTPFEGDGATFLNCGIKCAAQGNYEYTPDDVLAGAMRQLNMTIELYACFLAEGNAPTWTTTQATYNYAGSLQLHRPPTTTSAANTSEHEKTRTPQRSLQATQPPTTTAPVTHNTGAQPT</sequence>
<keyword evidence="2" id="KW-1185">Reference proteome</keyword>
<reference evidence="3" key="1">
    <citation type="submission" date="2025-08" db="UniProtKB">
        <authorList>
            <consortium name="RefSeq"/>
        </authorList>
    </citation>
    <scope>IDENTIFICATION</scope>
</reference>
<name>A0ABM1EUY9_PRICU</name>
<organism evidence="2 3">
    <name type="scientific">Priapulus caudatus</name>
    <name type="common">Priapulid worm</name>
    <dbReference type="NCBI Taxonomy" id="37621"/>
    <lineage>
        <taxon>Eukaryota</taxon>
        <taxon>Metazoa</taxon>
        <taxon>Ecdysozoa</taxon>
        <taxon>Scalidophora</taxon>
        <taxon>Priapulida</taxon>
        <taxon>Priapulimorpha</taxon>
        <taxon>Priapulimorphida</taxon>
        <taxon>Priapulidae</taxon>
        <taxon>Priapulus</taxon>
    </lineage>
</organism>
<feature type="region of interest" description="Disordered" evidence="1">
    <location>
        <begin position="244"/>
        <end position="291"/>
    </location>
</feature>
<evidence type="ECO:0000313" key="2">
    <source>
        <dbReference type="Proteomes" id="UP000695022"/>
    </source>
</evidence>
<accession>A0ABM1EUY9</accession>
<dbReference type="GeneID" id="106815993"/>